<evidence type="ECO:0000256" key="4">
    <source>
        <dbReference type="ARBA" id="ARBA00023242"/>
    </source>
</evidence>
<keyword evidence="3" id="KW-0804">Transcription</keyword>
<dbReference type="PANTHER" id="PTHR13408">
    <property type="entry name" value="DNA-DIRECTED RNA POLYMERASE III"/>
    <property type="match status" value="1"/>
</dbReference>
<evidence type="ECO:0000256" key="5">
    <source>
        <dbReference type="SAM" id="MobiDB-lite"/>
    </source>
</evidence>
<evidence type="ECO:0000313" key="7">
    <source>
        <dbReference type="Proteomes" id="UP000631114"/>
    </source>
</evidence>
<reference evidence="6 7" key="1">
    <citation type="submission" date="2020-10" db="EMBL/GenBank/DDBJ databases">
        <title>The Coptis chinensis genome and diversification of protoberbering-type alkaloids.</title>
        <authorList>
            <person name="Wang B."/>
            <person name="Shu S."/>
            <person name="Song C."/>
            <person name="Liu Y."/>
        </authorList>
    </citation>
    <scope>NUCLEOTIDE SEQUENCE [LARGE SCALE GENOMIC DNA]</scope>
    <source>
        <strain evidence="6">HL-2020</strain>
        <tissue evidence="6">Leaf</tissue>
    </source>
</reference>
<keyword evidence="2" id="KW-0240">DNA-directed RNA polymerase</keyword>
<organism evidence="6 7">
    <name type="scientific">Coptis chinensis</name>
    <dbReference type="NCBI Taxonomy" id="261450"/>
    <lineage>
        <taxon>Eukaryota</taxon>
        <taxon>Viridiplantae</taxon>
        <taxon>Streptophyta</taxon>
        <taxon>Embryophyta</taxon>
        <taxon>Tracheophyta</taxon>
        <taxon>Spermatophyta</taxon>
        <taxon>Magnoliopsida</taxon>
        <taxon>Ranunculales</taxon>
        <taxon>Ranunculaceae</taxon>
        <taxon>Coptidoideae</taxon>
        <taxon>Coptis</taxon>
    </lineage>
</organism>
<dbReference type="GO" id="GO:0003677">
    <property type="term" value="F:DNA binding"/>
    <property type="evidence" value="ECO:0007669"/>
    <property type="project" value="InterPro"/>
</dbReference>
<comment type="caution">
    <text evidence="6">The sequence shown here is derived from an EMBL/GenBank/DDBJ whole genome shotgun (WGS) entry which is preliminary data.</text>
</comment>
<dbReference type="GO" id="GO:0005666">
    <property type="term" value="C:RNA polymerase III complex"/>
    <property type="evidence" value="ECO:0007669"/>
    <property type="project" value="InterPro"/>
</dbReference>
<dbReference type="GO" id="GO:0042797">
    <property type="term" value="P:tRNA transcription by RNA polymerase III"/>
    <property type="evidence" value="ECO:0007669"/>
    <property type="project" value="TreeGrafter"/>
</dbReference>
<comment type="subcellular location">
    <subcellularLocation>
        <location evidence="1">Nucleus</location>
    </subcellularLocation>
</comment>
<accession>A0A835IB91</accession>
<dbReference type="InterPro" id="IPR007811">
    <property type="entry name" value="RPC4"/>
</dbReference>
<feature type="compositionally biased region" description="Basic residues" evidence="5">
    <location>
        <begin position="10"/>
        <end position="24"/>
    </location>
</feature>
<evidence type="ECO:0000256" key="3">
    <source>
        <dbReference type="ARBA" id="ARBA00023163"/>
    </source>
</evidence>
<evidence type="ECO:0008006" key="8">
    <source>
        <dbReference type="Google" id="ProtNLM"/>
    </source>
</evidence>
<dbReference type="Proteomes" id="UP000631114">
    <property type="component" value="Unassembled WGS sequence"/>
</dbReference>
<dbReference type="EMBL" id="JADFTS010000003">
    <property type="protein sequence ID" value="KAF9613368.1"/>
    <property type="molecule type" value="Genomic_DNA"/>
</dbReference>
<sequence>MDAEPSAPTRKVRFAPKAPTRRPSKPTALKSEVKAEVDSAQTIELLRRINDGSGRGRPNVEKKSAPVQIAFGQGSASSFIKSYGPPKNRSQGAVSECDASSGHASVQMAEKVYKEPWDYYSYYPVSAPMRRPYSGNPVLLDEEEFGEASATFDYDESYVNPAEELGLMDGGAEERILFLQLPASLPFVKRSASAEGNEMANNSKASKAAGRSEKGCTLEELPPGLMGKLLVYKSGAVKLKLGDHLYDVSPGSDCIFSQDVIAVNTEEKHFCVVGELNKHAVVIPDLDSFLGGVSVS</sequence>
<dbReference type="Pfam" id="PF05132">
    <property type="entry name" value="RNA_pol_Rpc4"/>
    <property type="match status" value="1"/>
</dbReference>
<protein>
    <recommendedName>
        <fullName evidence="8">DNA-directed RNA polymerase III subunit RPC4</fullName>
    </recommendedName>
</protein>
<dbReference type="AlphaFoldDB" id="A0A835IB91"/>
<proteinExistence type="predicted"/>
<feature type="region of interest" description="Disordered" evidence="5">
    <location>
        <begin position="1"/>
        <end position="35"/>
    </location>
</feature>
<keyword evidence="4" id="KW-0539">Nucleus</keyword>
<dbReference type="PANTHER" id="PTHR13408:SF0">
    <property type="entry name" value="DNA-DIRECTED RNA POLYMERASE III SUBUNIT RPC4"/>
    <property type="match status" value="1"/>
</dbReference>
<dbReference type="OrthoDB" id="5836119at2759"/>
<keyword evidence="7" id="KW-1185">Reference proteome</keyword>
<name>A0A835IB91_9MAGN</name>
<evidence type="ECO:0000313" key="6">
    <source>
        <dbReference type="EMBL" id="KAF9613368.1"/>
    </source>
</evidence>
<evidence type="ECO:0000256" key="1">
    <source>
        <dbReference type="ARBA" id="ARBA00004123"/>
    </source>
</evidence>
<evidence type="ECO:0000256" key="2">
    <source>
        <dbReference type="ARBA" id="ARBA00022478"/>
    </source>
</evidence>
<gene>
    <name evidence="6" type="ORF">IFM89_007446</name>
</gene>